<organism evidence="1 2">
    <name type="scientific">Vitis vinifera</name>
    <name type="common">Grape</name>
    <dbReference type="NCBI Taxonomy" id="29760"/>
    <lineage>
        <taxon>Eukaryota</taxon>
        <taxon>Viridiplantae</taxon>
        <taxon>Streptophyta</taxon>
        <taxon>Embryophyta</taxon>
        <taxon>Tracheophyta</taxon>
        <taxon>Spermatophyta</taxon>
        <taxon>Magnoliopsida</taxon>
        <taxon>eudicotyledons</taxon>
        <taxon>Gunneridae</taxon>
        <taxon>Pentapetalae</taxon>
        <taxon>rosids</taxon>
        <taxon>Vitales</taxon>
        <taxon>Vitaceae</taxon>
        <taxon>Viteae</taxon>
        <taxon>Vitis</taxon>
    </lineage>
</organism>
<comment type="caution">
    <text evidence="1">The sequence shown here is derived from an EMBL/GenBank/DDBJ whole genome shotgun (WGS) entry which is preliminary data.</text>
</comment>
<accession>A0A438FG19</accession>
<proteinExistence type="predicted"/>
<name>A0A438FG19_VITVI</name>
<sequence>MFTRPALHDVVQHFDHVLHHLSSAVVKEHILATAQRGGKSNVVSARHSLEGIGDALCSSPVNFRSHACDILLVPTRN</sequence>
<protein>
    <submittedName>
        <fullName evidence="1">Uncharacterized protein</fullName>
    </submittedName>
</protein>
<dbReference type="EMBL" id="QGNW01000919">
    <property type="protein sequence ID" value="RVW58918.1"/>
    <property type="molecule type" value="Genomic_DNA"/>
</dbReference>
<reference evidence="1 2" key="1">
    <citation type="journal article" date="2018" name="PLoS Genet.">
        <title>Population sequencing reveals clonal diversity and ancestral inbreeding in the grapevine cultivar Chardonnay.</title>
        <authorList>
            <person name="Roach M.J."/>
            <person name="Johnson D.L."/>
            <person name="Bohlmann J."/>
            <person name="van Vuuren H.J."/>
            <person name="Jones S.J."/>
            <person name="Pretorius I.S."/>
            <person name="Schmidt S.A."/>
            <person name="Borneman A.R."/>
        </authorList>
    </citation>
    <scope>NUCLEOTIDE SEQUENCE [LARGE SCALE GENOMIC DNA]</scope>
    <source>
        <strain evidence="2">cv. Chardonnay</strain>
        <tissue evidence="1">Leaf</tissue>
    </source>
</reference>
<evidence type="ECO:0000313" key="1">
    <source>
        <dbReference type="EMBL" id="RVW58918.1"/>
    </source>
</evidence>
<dbReference type="Proteomes" id="UP000288805">
    <property type="component" value="Unassembled WGS sequence"/>
</dbReference>
<dbReference type="AlphaFoldDB" id="A0A438FG19"/>
<gene>
    <name evidence="1" type="ORF">CK203_106109</name>
</gene>
<evidence type="ECO:0000313" key="2">
    <source>
        <dbReference type="Proteomes" id="UP000288805"/>
    </source>
</evidence>